<dbReference type="Gene3D" id="3.40.50.80">
    <property type="entry name" value="Nucleotide-binding domain of ferredoxin-NADP reductase (FNR) module"/>
    <property type="match status" value="1"/>
</dbReference>
<dbReference type="InterPro" id="IPR050353">
    <property type="entry name" value="PyrK_electron_transfer"/>
</dbReference>
<keyword evidence="3 11" id="KW-0285">Flavoprotein</keyword>
<feature type="domain" description="FAD-binding FR-type" evidence="13">
    <location>
        <begin position="1"/>
        <end position="97"/>
    </location>
</feature>
<dbReference type="GO" id="GO:0051537">
    <property type="term" value="F:2 iron, 2 sulfur cluster binding"/>
    <property type="evidence" value="ECO:0007669"/>
    <property type="project" value="UniProtKB-KW"/>
</dbReference>
<evidence type="ECO:0000256" key="11">
    <source>
        <dbReference type="PIRSR" id="PIRSR006816-1"/>
    </source>
</evidence>
<feature type="binding site" evidence="12">
    <location>
        <position position="257"/>
    </location>
    <ligand>
        <name>[2Fe-2S] cluster</name>
        <dbReference type="ChEBI" id="CHEBI:190135"/>
    </ligand>
</feature>
<dbReference type="InterPro" id="IPR017938">
    <property type="entry name" value="Riboflavin_synthase-like_b-brl"/>
</dbReference>
<keyword evidence="4 12" id="KW-0001">2Fe-2S</keyword>
<feature type="binding site" evidence="11">
    <location>
        <begin position="49"/>
        <end position="52"/>
    </location>
    <ligand>
        <name>FAD</name>
        <dbReference type="ChEBI" id="CHEBI:57692"/>
    </ligand>
</feature>
<keyword evidence="9 12" id="KW-0411">Iron-sulfur</keyword>
<evidence type="ECO:0000256" key="2">
    <source>
        <dbReference type="ARBA" id="ARBA00022448"/>
    </source>
</evidence>
<evidence type="ECO:0000256" key="10">
    <source>
        <dbReference type="ARBA" id="ARBA00034078"/>
    </source>
</evidence>
<dbReference type="InterPro" id="IPR017927">
    <property type="entry name" value="FAD-bd_FR_type"/>
</dbReference>
<keyword evidence="2" id="KW-0813">Transport</keyword>
<evidence type="ECO:0000259" key="13">
    <source>
        <dbReference type="PROSITE" id="PS51384"/>
    </source>
</evidence>
<dbReference type="GO" id="GO:0006221">
    <property type="term" value="P:pyrimidine nucleotide biosynthetic process"/>
    <property type="evidence" value="ECO:0007669"/>
    <property type="project" value="InterPro"/>
</dbReference>
<gene>
    <name evidence="14" type="ORF">A2042_07840</name>
</gene>
<feature type="binding site" evidence="12">
    <location>
        <position position="240"/>
    </location>
    <ligand>
        <name>[2Fe-2S] cluster</name>
        <dbReference type="ChEBI" id="CHEBI:190135"/>
    </ligand>
</feature>
<evidence type="ECO:0000256" key="8">
    <source>
        <dbReference type="ARBA" id="ARBA00023004"/>
    </source>
</evidence>
<dbReference type="GO" id="GO:0016491">
    <property type="term" value="F:oxidoreductase activity"/>
    <property type="evidence" value="ECO:0007669"/>
    <property type="project" value="InterPro"/>
</dbReference>
<comment type="similarity">
    <text evidence="1">Belongs to the PyrK family.</text>
</comment>
<feature type="binding site" evidence="12">
    <location>
        <position position="232"/>
    </location>
    <ligand>
        <name>[2Fe-2S] cluster</name>
        <dbReference type="ChEBI" id="CHEBI:190135"/>
    </ligand>
</feature>
<dbReference type="Gene3D" id="2.40.30.10">
    <property type="entry name" value="Translation factors"/>
    <property type="match status" value="1"/>
</dbReference>
<dbReference type="PANTHER" id="PTHR43513">
    <property type="entry name" value="DIHYDROOROTATE DEHYDROGENASE B (NAD(+)), ELECTRON TRANSFER SUBUNIT"/>
    <property type="match status" value="1"/>
</dbReference>
<evidence type="ECO:0000256" key="4">
    <source>
        <dbReference type="ARBA" id="ARBA00022714"/>
    </source>
</evidence>
<feature type="binding site" evidence="12">
    <location>
        <position position="237"/>
    </location>
    <ligand>
        <name>[2Fe-2S] cluster</name>
        <dbReference type="ChEBI" id="CHEBI:190135"/>
    </ligand>
</feature>
<evidence type="ECO:0000313" key="15">
    <source>
        <dbReference type="Proteomes" id="UP000178526"/>
    </source>
</evidence>
<dbReference type="EMBL" id="MGDB01000035">
    <property type="protein sequence ID" value="OGL42631.1"/>
    <property type="molecule type" value="Genomic_DNA"/>
</dbReference>
<evidence type="ECO:0000256" key="7">
    <source>
        <dbReference type="ARBA" id="ARBA00022982"/>
    </source>
</evidence>
<dbReference type="Gene3D" id="2.10.240.10">
    <property type="entry name" value="Dihydroorotate dehydrogenase, electron transfer subunit"/>
    <property type="match status" value="1"/>
</dbReference>
<evidence type="ECO:0000256" key="1">
    <source>
        <dbReference type="ARBA" id="ARBA00006422"/>
    </source>
</evidence>
<dbReference type="InterPro" id="IPR039261">
    <property type="entry name" value="FNR_nucleotide-bd"/>
</dbReference>
<dbReference type="Pfam" id="PF00175">
    <property type="entry name" value="NAD_binding_1"/>
    <property type="match status" value="1"/>
</dbReference>
<dbReference type="Proteomes" id="UP000178526">
    <property type="component" value="Unassembled WGS sequence"/>
</dbReference>
<dbReference type="CDD" id="cd06218">
    <property type="entry name" value="DHOD_e_trans"/>
    <property type="match status" value="1"/>
</dbReference>
<evidence type="ECO:0000256" key="12">
    <source>
        <dbReference type="PIRSR" id="PIRSR006816-2"/>
    </source>
</evidence>
<dbReference type="InterPro" id="IPR019480">
    <property type="entry name" value="Dihydroorotate_DH_Fe-S-bd"/>
</dbReference>
<dbReference type="InterPro" id="IPR012165">
    <property type="entry name" value="Cyt_c3_hydrogenase_gsu"/>
</dbReference>
<comment type="cofactor">
    <cofactor evidence="12">
        <name>[2Fe-2S] cluster</name>
        <dbReference type="ChEBI" id="CHEBI:190135"/>
    </cofactor>
    <text evidence="12">Binds 1 [2Fe-2S] cluster per subunit.</text>
</comment>
<dbReference type="PANTHER" id="PTHR43513:SF3">
    <property type="entry name" value="DIHYDROOROTATE DEHYDROGENASE B (NAD(+)), ELECTRON TRANSFER SUBUNIT-RELATED"/>
    <property type="match status" value="1"/>
</dbReference>
<dbReference type="PIRSF" id="PIRSF006816">
    <property type="entry name" value="Cyc3_hyd_g"/>
    <property type="match status" value="1"/>
</dbReference>
<evidence type="ECO:0000256" key="9">
    <source>
        <dbReference type="ARBA" id="ARBA00023014"/>
    </source>
</evidence>
<evidence type="ECO:0000313" key="14">
    <source>
        <dbReference type="EMBL" id="OGL42631.1"/>
    </source>
</evidence>
<dbReference type="Pfam" id="PF10418">
    <property type="entry name" value="DHODB_Fe-S_bind"/>
    <property type="match status" value="1"/>
</dbReference>
<dbReference type="InterPro" id="IPR001433">
    <property type="entry name" value="OxRdtase_FAD/NAD-bd"/>
</dbReference>
<organism evidence="14 15">
    <name type="scientific">Candidatus Schekmanbacteria bacterium GWA2_38_11</name>
    <dbReference type="NCBI Taxonomy" id="1817876"/>
    <lineage>
        <taxon>Bacteria</taxon>
        <taxon>Candidatus Schekmaniibacteriota</taxon>
    </lineage>
</organism>
<reference evidence="14 15" key="1">
    <citation type="journal article" date="2016" name="Nat. Commun.">
        <title>Thousands of microbial genomes shed light on interconnected biogeochemical processes in an aquifer system.</title>
        <authorList>
            <person name="Anantharaman K."/>
            <person name="Brown C.T."/>
            <person name="Hug L.A."/>
            <person name="Sharon I."/>
            <person name="Castelle C.J."/>
            <person name="Probst A.J."/>
            <person name="Thomas B.C."/>
            <person name="Singh A."/>
            <person name="Wilkins M.J."/>
            <person name="Karaoz U."/>
            <person name="Brodie E.L."/>
            <person name="Williams K.H."/>
            <person name="Hubbard S.S."/>
            <person name="Banfield J.F."/>
        </authorList>
    </citation>
    <scope>NUCLEOTIDE SEQUENCE [LARGE SCALE GENOMIC DNA]</scope>
</reference>
<proteinExistence type="inferred from homology"/>
<dbReference type="PROSITE" id="PS51384">
    <property type="entry name" value="FAD_FR"/>
    <property type="match status" value="1"/>
</dbReference>
<dbReference type="InterPro" id="IPR037117">
    <property type="entry name" value="Dihydroorotate_DH_ele_sf"/>
</dbReference>
<keyword evidence="5 12" id="KW-0479">Metal-binding</keyword>
<evidence type="ECO:0000256" key="3">
    <source>
        <dbReference type="ARBA" id="ARBA00022630"/>
    </source>
</evidence>
<dbReference type="AlphaFoldDB" id="A0A1F7RMF8"/>
<dbReference type="SUPFAM" id="SSF52343">
    <property type="entry name" value="Ferredoxin reductase-like, C-terminal NADP-linked domain"/>
    <property type="match status" value="1"/>
</dbReference>
<accession>A0A1F7RMF8</accession>
<keyword evidence="7" id="KW-0249">Electron transport</keyword>
<name>A0A1F7RMF8_9BACT</name>
<comment type="caution">
    <text evidence="14">The sequence shown here is derived from an EMBL/GenBank/DDBJ whole genome shotgun (WGS) entry which is preliminary data.</text>
</comment>
<evidence type="ECO:0000256" key="6">
    <source>
        <dbReference type="ARBA" id="ARBA00022827"/>
    </source>
</evidence>
<keyword evidence="6 11" id="KW-0274">FAD</keyword>
<keyword evidence="8 12" id="KW-0408">Iron</keyword>
<dbReference type="SUPFAM" id="SSF63380">
    <property type="entry name" value="Riboflavin synthase domain-like"/>
    <property type="match status" value="1"/>
</dbReference>
<comment type="cofactor">
    <cofactor evidence="10">
        <name>[2Fe-2S] cluster</name>
        <dbReference type="ChEBI" id="CHEBI:190135"/>
    </cofactor>
</comment>
<dbReference type="GO" id="GO:0046872">
    <property type="term" value="F:metal ion binding"/>
    <property type="evidence" value="ECO:0007669"/>
    <property type="project" value="UniProtKB-KW"/>
</dbReference>
<comment type="cofactor">
    <cofactor evidence="11">
        <name>FAD</name>
        <dbReference type="ChEBI" id="CHEBI:57692"/>
    </cofactor>
    <text evidence="11">Binds 1 FAD per subunit.</text>
</comment>
<evidence type="ECO:0000256" key="5">
    <source>
        <dbReference type="ARBA" id="ARBA00022723"/>
    </source>
</evidence>
<protein>
    <recommendedName>
        <fullName evidence="13">FAD-binding FR-type domain-containing protein</fullName>
    </recommendedName>
</protein>
<sequence>MNAKIISNRRVSPTCWEMNLSCPEITREAKPGQFVMARIKNDVDAFLRRPFSIHDIKDPSSFYLLYKVVGKRTEAMAGLKKGDSLDILGPLGNGFTIDADLELAVLVSGGIGAAPMLFLLRSLVKGKLKPKNLYFLTGAKTKDEILCTQAAHRLGVQIFITTEDGSLGKKGMINEELDRLLEKTIKDKLDKIEKNKVSIFASGPNPLLREVSLIGEVFEVSCQISLEANMACGFGVCLGCAVKVKADHLGFKYKKVCSDGPVFDSQEIIW</sequence>
<dbReference type="GO" id="GO:0050660">
    <property type="term" value="F:flavin adenine dinucleotide binding"/>
    <property type="evidence" value="ECO:0007669"/>
    <property type="project" value="InterPro"/>
</dbReference>